<dbReference type="InterPro" id="IPR042088">
    <property type="entry name" value="OligoPept_F_C"/>
</dbReference>
<dbReference type="GO" id="GO:0006508">
    <property type="term" value="P:proteolysis"/>
    <property type="evidence" value="ECO:0007669"/>
    <property type="project" value="UniProtKB-KW"/>
</dbReference>
<dbReference type="InterPro" id="IPR001333">
    <property type="entry name" value="Peptidase_M32_Taq"/>
</dbReference>
<keyword evidence="3 6" id="KW-0378">Hydrolase</keyword>
<keyword evidence="4 6" id="KW-0862">Zinc</keyword>
<dbReference type="RefSeq" id="WP_103778843.1">
    <property type="nucleotide sequence ID" value="NZ_PQLX01000006.1"/>
</dbReference>
<dbReference type="Proteomes" id="UP000237003">
    <property type="component" value="Unassembled WGS sequence"/>
</dbReference>
<evidence type="ECO:0000256" key="5">
    <source>
        <dbReference type="ARBA" id="ARBA00023049"/>
    </source>
</evidence>
<comment type="cofactor">
    <cofactor evidence="6">
        <name>Zn(2+)</name>
        <dbReference type="ChEBI" id="CHEBI:29105"/>
    </cofactor>
    <text evidence="6">Binds 1 zinc ion.</text>
</comment>
<comment type="caution">
    <text evidence="8">The sequence shown here is derived from an EMBL/GenBank/DDBJ whole genome shotgun (WGS) entry which is preliminary data.</text>
</comment>
<dbReference type="PANTHER" id="PTHR34217:SF1">
    <property type="entry name" value="CARBOXYPEPTIDASE 1"/>
    <property type="match status" value="1"/>
</dbReference>
<comment type="similarity">
    <text evidence="6">Belongs to the peptidase M3 family.</text>
</comment>
<gene>
    <name evidence="8" type="ORF">C3430_18305</name>
</gene>
<dbReference type="InterPro" id="IPR001567">
    <property type="entry name" value="Pept_M3A_M3B_dom"/>
</dbReference>
<keyword evidence="5 6" id="KW-0482">Metalloprotease</keyword>
<proteinExistence type="inferred from homology"/>
<dbReference type="Gene3D" id="1.20.140.70">
    <property type="entry name" value="Oligopeptidase f, N-terminal domain"/>
    <property type="match status" value="1"/>
</dbReference>
<dbReference type="AlphaFoldDB" id="A0A2S4RVF8"/>
<keyword evidence="2 6" id="KW-0479">Metal-binding</keyword>
<accession>A0A2S4RVF8</accession>
<dbReference type="OrthoDB" id="9766487at2"/>
<evidence type="ECO:0000256" key="3">
    <source>
        <dbReference type="ARBA" id="ARBA00022801"/>
    </source>
</evidence>
<evidence type="ECO:0000256" key="1">
    <source>
        <dbReference type="ARBA" id="ARBA00022670"/>
    </source>
</evidence>
<dbReference type="GO" id="GO:0004222">
    <property type="term" value="F:metalloendopeptidase activity"/>
    <property type="evidence" value="ECO:0007669"/>
    <property type="project" value="InterPro"/>
</dbReference>
<feature type="domain" description="Peptidase M3A/M3B catalytic" evidence="7">
    <location>
        <begin position="195"/>
        <end position="536"/>
    </location>
</feature>
<reference evidence="8 9" key="1">
    <citation type="submission" date="2018-01" db="EMBL/GenBank/DDBJ databases">
        <title>Complete genome sequences of 14 Citrobacter spp. isolated from plant in Canada.</title>
        <authorList>
            <person name="Bhandare S.G."/>
            <person name="Colavecchio A."/>
            <person name="Jeukens J."/>
            <person name="Emond-Rheault J.-G."/>
            <person name="Freschi L."/>
            <person name="Hamel J."/>
            <person name="Kukavica-Ibrulj I."/>
            <person name="Levesque R."/>
            <person name="Goodridge L."/>
        </authorList>
    </citation>
    <scope>NUCLEOTIDE SEQUENCE [LARGE SCALE GENOMIC DNA]</scope>
    <source>
        <strain evidence="8 9">S1285</strain>
    </source>
</reference>
<keyword evidence="1 6" id="KW-0645">Protease</keyword>
<sequence length="593" mass="68710">MAIESLPEWTLNDAYVDIENEKFQVEINKIIEIIGMLKIATSQGSLQNSLENLFQIYEEGFDKVSSLLAFCRCQSSIDVNDQRVSGIHVRLQELLSSLEQLMTPVFNALVMLPDDDIRWQSPSLRHWKFVAQQRKAHWSSCLSEQQQRTLSLLANSNFYILNTHYAHINKLLSVEVVNNSGEIKKVNLSACLGILKGSPDDILRKSAFEGMNEFYQQHSALYADVLNQLAGFRLAQFELAGCDYITPSLQQNRISLTALNTMFSCLEQRVGEIRKSVALRAKYLGLEKLNVYDLSAPAPLQEIKKISYEETIDQICNALRPLSPEIPDFIKMMLDNKWLEASVKDNKAGGAFYTRFNQLKQPRVFTTYLGTFAHQIQQAHELGHAWHYWIMRELPSIETEFPMALAEISSTFNEAVLRDYLLHQDKGRDITGSVLWQEIKSVANFLLHIPARYDFEMQFMSQRKNKSLNDKQINNIMDSAWYKWFGDTTEGTDRYLWASKMHFYKTDQYIYNYPYTVGYLISQGLLVEREKLGDRFFEHYRALLMDTGRLSVDDLIKKHLGYDICSPIFWNQCIDRAMSHVSAFEEHFWACQR</sequence>
<dbReference type="PANTHER" id="PTHR34217">
    <property type="entry name" value="METAL-DEPENDENT CARBOXYPEPTIDASE"/>
    <property type="match status" value="1"/>
</dbReference>
<evidence type="ECO:0000313" key="9">
    <source>
        <dbReference type="Proteomes" id="UP000237003"/>
    </source>
</evidence>
<dbReference type="EMBL" id="PQLX01000006">
    <property type="protein sequence ID" value="POU64128.1"/>
    <property type="molecule type" value="Genomic_DNA"/>
</dbReference>
<evidence type="ECO:0000256" key="4">
    <source>
        <dbReference type="ARBA" id="ARBA00022833"/>
    </source>
</evidence>
<evidence type="ECO:0000256" key="2">
    <source>
        <dbReference type="ARBA" id="ARBA00022723"/>
    </source>
</evidence>
<name>A0A2S4RVF8_CITAM</name>
<evidence type="ECO:0000313" key="8">
    <source>
        <dbReference type="EMBL" id="POU64128.1"/>
    </source>
</evidence>
<dbReference type="GO" id="GO:0046872">
    <property type="term" value="F:metal ion binding"/>
    <property type="evidence" value="ECO:0007669"/>
    <property type="project" value="UniProtKB-UniRule"/>
</dbReference>
<protein>
    <submittedName>
        <fullName evidence="8">Peptidase M3</fullName>
    </submittedName>
</protein>
<organism evidence="8 9">
    <name type="scientific">Citrobacter amalonaticus</name>
    <dbReference type="NCBI Taxonomy" id="35703"/>
    <lineage>
        <taxon>Bacteria</taxon>
        <taxon>Pseudomonadati</taxon>
        <taxon>Pseudomonadota</taxon>
        <taxon>Gammaproteobacteria</taxon>
        <taxon>Enterobacterales</taxon>
        <taxon>Enterobacteriaceae</taxon>
        <taxon>Citrobacter</taxon>
    </lineage>
</organism>
<evidence type="ECO:0000259" key="7">
    <source>
        <dbReference type="Pfam" id="PF01432"/>
    </source>
</evidence>
<dbReference type="GO" id="GO:0004181">
    <property type="term" value="F:metallocarboxypeptidase activity"/>
    <property type="evidence" value="ECO:0007669"/>
    <property type="project" value="InterPro"/>
</dbReference>
<dbReference type="SUPFAM" id="SSF55486">
    <property type="entry name" value="Metalloproteases ('zincins'), catalytic domain"/>
    <property type="match status" value="1"/>
</dbReference>
<dbReference type="Pfam" id="PF01432">
    <property type="entry name" value="Peptidase_M3"/>
    <property type="match status" value="1"/>
</dbReference>
<dbReference type="Gene3D" id="1.10.1370.20">
    <property type="entry name" value="Oligoendopeptidase f, C-terminal domain"/>
    <property type="match status" value="1"/>
</dbReference>
<evidence type="ECO:0000256" key="6">
    <source>
        <dbReference type="RuleBase" id="RU003435"/>
    </source>
</evidence>